<sequence length="56" mass="6409">MSAYDEHGTTYKGRIDYRAEGDNKQKLKQINEIAVKTLKDIAICRPALNKIKELSE</sequence>
<proteinExistence type="predicted"/>
<dbReference type="EMBL" id="LAZR01005029">
    <property type="protein sequence ID" value="KKN03474.1"/>
    <property type="molecule type" value="Genomic_DNA"/>
</dbReference>
<protein>
    <submittedName>
        <fullName evidence="1">Uncharacterized protein</fullName>
    </submittedName>
</protein>
<name>A0A0F9MCG2_9ZZZZ</name>
<reference evidence="1" key="1">
    <citation type="journal article" date="2015" name="Nature">
        <title>Complex archaea that bridge the gap between prokaryotes and eukaryotes.</title>
        <authorList>
            <person name="Spang A."/>
            <person name="Saw J.H."/>
            <person name="Jorgensen S.L."/>
            <person name="Zaremba-Niedzwiedzka K."/>
            <person name="Martijn J."/>
            <person name="Lind A.E."/>
            <person name="van Eijk R."/>
            <person name="Schleper C."/>
            <person name="Guy L."/>
            <person name="Ettema T.J."/>
        </authorList>
    </citation>
    <scope>NUCLEOTIDE SEQUENCE</scope>
</reference>
<comment type="caution">
    <text evidence="1">The sequence shown here is derived from an EMBL/GenBank/DDBJ whole genome shotgun (WGS) entry which is preliminary data.</text>
</comment>
<organism evidence="1">
    <name type="scientific">marine sediment metagenome</name>
    <dbReference type="NCBI Taxonomy" id="412755"/>
    <lineage>
        <taxon>unclassified sequences</taxon>
        <taxon>metagenomes</taxon>
        <taxon>ecological metagenomes</taxon>
    </lineage>
</organism>
<accession>A0A0F9MCG2</accession>
<dbReference type="AlphaFoldDB" id="A0A0F9MCG2"/>
<evidence type="ECO:0000313" key="1">
    <source>
        <dbReference type="EMBL" id="KKN03474.1"/>
    </source>
</evidence>
<gene>
    <name evidence="1" type="ORF">LCGC14_1107380</name>
</gene>